<gene>
    <name evidence="1" type="ORF">BG006_004928</name>
</gene>
<organism evidence="1 2">
    <name type="scientific">Podila minutissima</name>
    <dbReference type="NCBI Taxonomy" id="64525"/>
    <lineage>
        <taxon>Eukaryota</taxon>
        <taxon>Fungi</taxon>
        <taxon>Fungi incertae sedis</taxon>
        <taxon>Mucoromycota</taxon>
        <taxon>Mortierellomycotina</taxon>
        <taxon>Mortierellomycetes</taxon>
        <taxon>Mortierellales</taxon>
        <taxon>Mortierellaceae</taxon>
        <taxon>Podila</taxon>
    </lineage>
</organism>
<dbReference type="Proteomes" id="UP000696485">
    <property type="component" value="Unassembled WGS sequence"/>
</dbReference>
<evidence type="ECO:0000313" key="2">
    <source>
        <dbReference type="Proteomes" id="UP000696485"/>
    </source>
</evidence>
<comment type="caution">
    <text evidence="1">The sequence shown here is derived from an EMBL/GenBank/DDBJ whole genome shotgun (WGS) entry which is preliminary data.</text>
</comment>
<protein>
    <submittedName>
        <fullName evidence="1">Uncharacterized protein</fullName>
    </submittedName>
</protein>
<proteinExistence type="predicted"/>
<reference evidence="1" key="1">
    <citation type="journal article" date="2020" name="Fungal Divers.">
        <title>Resolving the Mortierellaceae phylogeny through synthesis of multi-gene phylogenetics and phylogenomics.</title>
        <authorList>
            <person name="Vandepol N."/>
            <person name="Liber J."/>
            <person name="Desiro A."/>
            <person name="Na H."/>
            <person name="Kennedy M."/>
            <person name="Barry K."/>
            <person name="Grigoriev I.V."/>
            <person name="Miller A.N."/>
            <person name="O'Donnell K."/>
            <person name="Stajich J.E."/>
            <person name="Bonito G."/>
        </authorList>
    </citation>
    <scope>NUCLEOTIDE SEQUENCE</scope>
    <source>
        <strain evidence="1">NVP1</strain>
    </source>
</reference>
<dbReference type="AlphaFoldDB" id="A0A9P5VFT6"/>
<sequence>STLYAHHDLQLPAVDTPDPEALMVSCLAFVDDTIEINPAKSELMVVMPTSNIDEHSVSLAGSVVAALPPATDGSSISTQALVHVEVTAIYSMLRRKSVTDVQAVYVVNNILMPALSSLPMN</sequence>
<accession>A0A9P5VFT6</accession>
<name>A0A9P5VFT6_9FUNG</name>
<feature type="non-terminal residue" evidence="1">
    <location>
        <position position="1"/>
    </location>
</feature>
<dbReference type="EMBL" id="JAAAUY010002746">
    <property type="protein sequence ID" value="KAF9310055.1"/>
    <property type="molecule type" value="Genomic_DNA"/>
</dbReference>
<keyword evidence="2" id="KW-1185">Reference proteome</keyword>
<evidence type="ECO:0000313" key="1">
    <source>
        <dbReference type="EMBL" id="KAF9310055.1"/>
    </source>
</evidence>